<evidence type="ECO:0000256" key="4">
    <source>
        <dbReference type="ARBA" id="ARBA00022989"/>
    </source>
</evidence>
<sequence length="360" mass="39179">MEKALLLGSEEKTGISMAKPIITLNGLKIVIMLGMLVIILCGIRFAADIIVPFILALFIAVILNPLVQRMVRWRVPRVLAVSILMAIIVMAMVLLLAYLGSTLNELTRTLPQYRNSIMTPLQALEQLLQRVGIAISVDQLARYIDPNAAMTLLTNLLTQLSNAMSSIFLLLLTVLFMLLEVPQLPGKLQQMMARPIEGMAAIQRAIDSVSHYLVLKTAISIITGLVAWAMLASLDVRFAFVWGLLAFALNYIPNIGSVLAAIPPIAQVLVFNGFYEALLVLAGYLLINLVFGNILEPRIMGRGLGLSTLVVFLSLIFLGWLLGPVGMLLSVPLTIIVKIALEQTAGGQSIAVLLSDLNKE</sequence>
<evidence type="ECO:0000313" key="8">
    <source>
        <dbReference type="Proteomes" id="UP000003042"/>
    </source>
</evidence>
<evidence type="ECO:0000256" key="2">
    <source>
        <dbReference type="ARBA" id="ARBA00009773"/>
    </source>
</evidence>
<dbReference type="Proteomes" id="UP000003042">
    <property type="component" value="Unassembled WGS sequence"/>
</dbReference>
<evidence type="ECO:0000313" key="7">
    <source>
        <dbReference type="EMBL" id="EDS91246.1"/>
    </source>
</evidence>
<evidence type="ECO:0000256" key="5">
    <source>
        <dbReference type="ARBA" id="ARBA00023136"/>
    </source>
</evidence>
<feature type="transmembrane region" description="Helical" evidence="6">
    <location>
        <begin position="21"/>
        <end position="43"/>
    </location>
</feature>
<feature type="transmembrane region" description="Helical" evidence="6">
    <location>
        <begin position="160"/>
        <end position="181"/>
    </location>
</feature>
<evidence type="ECO:0000256" key="6">
    <source>
        <dbReference type="SAM" id="Phobius"/>
    </source>
</evidence>
<dbReference type="InterPro" id="IPR002549">
    <property type="entry name" value="AI-2E-like"/>
</dbReference>
<reference evidence="7 8" key="1">
    <citation type="submission" date="2008-02" db="EMBL/GenBank/DDBJ databases">
        <title>Annotation of Escherichia albertii TW07627.</title>
        <authorList>
            <person name="Sutton G."/>
            <person name="Whittam T.S."/>
            <person name="Sebastian Y."/>
        </authorList>
    </citation>
    <scope>NUCLEOTIDE SEQUENCE [LARGE SCALE GENOMIC DNA]</scope>
    <source>
        <strain evidence="7 8">TW07627</strain>
    </source>
</reference>
<comment type="similarity">
    <text evidence="2">Belongs to the autoinducer-2 exporter (AI-2E) (TC 2.A.86) family.</text>
</comment>
<dbReference type="PANTHER" id="PTHR21716:SF64">
    <property type="entry name" value="AI-2 TRANSPORT PROTEIN TQSA"/>
    <property type="match status" value="1"/>
</dbReference>
<feature type="transmembrane region" description="Helical" evidence="6">
    <location>
        <begin position="274"/>
        <end position="294"/>
    </location>
</feature>
<accession>A0ABC9NLW1</accession>
<name>A0ABC9NLW1_ESCAT</name>
<protein>
    <submittedName>
        <fullName evidence="7">Inner membrane protein YdgG</fullName>
    </submittedName>
</protein>
<comment type="subcellular location">
    <subcellularLocation>
        <location evidence="1">Membrane</location>
        <topology evidence="1">Multi-pass membrane protein</topology>
    </subcellularLocation>
</comment>
<comment type="caution">
    <text evidence="7">The sequence shown here is derived from an EMBL/GenBank/DDBJ whole genome shotgun (WGS) entry which is preliminary data.</text>
</comment>
<keyword evidence="4 6" id="KW-1133">Transmembrane helix</keyword>
<feature type="transmembrane region" description="Helical" evidence="6">
    <location>
        <begin position="49"/>
        <end position="67"/>
    </location>
</feature>
<dbReference type="PANTHER" id="PTHR21716">
    <property type="entry name" value="TRANSMEMBRANE PROTEIN"/>
    <property type="match status" value="1"/>
</dbReference>
<keyword evidence="3 6" id="KW-0812">Transmembrane</keyword>
<proteinExistence type="inferred from homology"/>
<organism evidence="7 8">
    <name type="scientific">Escherichia albertii (strain TW07627)</name>
    <dbReference type="NCBI Taxonomy" id="502347"/>
    <lineage>
        <taxon>Bacteria</taxon>
        <taxon>Pseudomonadati</taxon>
        <taxon>Pseudomonadota</taxon>
        <taxon>Gammaproteobacteria</taxon>
        <taxon>Enterobacterales</taxon>
        <taxon>Enterobacteriaceae</taxon>
        <taxon>Escherichia</taxon>
    </lineage>
</organism>
<feature type="transmembrane region" description="Helical" evidence="6">
    <location>
        <begin position="79"/>
        <end position="100"/>
    </location>
</feature>
<gene>
    <name evidence="7" type="ORF">ESCAB7627_2824</name>
</gene>
<keyword evidence="5 6" id="KW-0472">Membrane</keyword>
<evidence type="ECO:0000256" key="3">
    <source>
        <dbReference type="ARBA" id="ARBA00022692"/>
    </source>
</evidence>
<dbReference type="EMBL" id="ABKX01000007">
    <property type="protein sequence ID" value="EDS91246.1"/>
    <property type="molecule type" value="Genomic_DNA"/>
</dbReference>
<dbReference type="AlphaFoldDB" id="A0ABC9NLW1"/>
<dbReference type="GO" id="GO:0016020">
    <property type="term" value="C:membrane"/>
    <property type="evidence" value="ECO:0007669"/>
    <property type="project" value="UniProtKB-SubCell"/>
</dbReference>
<feature type="transmembrane region" description="Helical" evidence="6">
    <location>
        <begin position="213"/>
        <end position="234"/>
    </location>
</feature>
<feature type="transmembrane region" description="Helical" evidence="6">
    <location>
        <begin position="306"/>
        <end position="329"/>
    </location>
</feature>
<dbReference type="NCBIfam" id="NF008930">
    <property type="entry name" value="PRK12287.1"/>
    <property type="match status" value="1"/>
</dbReference>
<feature type="transmembrane region" description="Helical" evidence="6">
    <location>
        <begin position="240"/>
        <end position="262"/>
    </location>
</feature>
<evidence type="ECO:0000256" key="1">
    <source>
        <dbReference type="ARBA" id="ARBA00004141"/>
    </source>
</evidence>
<dbReference type="Pfam" id="PF01594">
    <property type="entry name" value="AI-2E_transport"/>
    <property type="match status" value="1"/>
</dbReference>